<dbReference type="EMBL" id="SDIL01000152">
    <property type="protein sequence ID" value="RXK35206.1"/>
    <property type="molecule type" value="Genomic_DNA"/>
</dbReference>
<dbReference type="AlphaFoldDB" id="A0A4Q1BBS5"/>
<sequence>MSTVSITPETVREWAESMAKAGAIMDDWLDGDDGDEMIGGTRSIADDINEVFTALLRHDPTALDEYNPWASAADNEQDQDQDDDNDEGEEGENETYTPVYNPEGPDNLNQASKSLQEVVSAIRRSKLDDSLPEVSTITPETFVQLVQNAVFPGSYDPTDEADPEDEEQSPPDLSHYSEEDDSDAESCGSVLVTPISSVQEVPWEIPRVATFHENSNSRFYITSLPPTSLYKAISSPHVPFQSSWIDSDGETDDDEGLDYSDLE</sequence>
<feature type="region of interest" description="Disordered" evidence="1">
    <location>
        <begin position="241"/>
        <end position="263"/>
    </location>
</feature>
<feature type="region of interest" description="Disordered" evidence="1">
    <location>
        <begin position="65"/>
        <end position="109"/>
    </location>
</feature>
<dbReference type="InParanoid" id="A0A4Q1BBS5"/>
<reference evidence="2 3" key="1">
    <citation type="submission" date="2016-06" db="EMBL/GenBank/DDBJ databases">
        <title>Evolution of pathogenesis and genome organization in the Tremellales.</title>
        <authorList>
            <person name="Cuomo C."/>
            <person name="Litvintseva A."/>
            <person name="Heitman J."/>
            <person name="Chen Y."/>
            <person name="Sun S."/>
            <person name="Springer D."/>
            <person name="Dromer F."/>
            <person name="Young S."/>
            <person name="Zeng Q."/>
            <person name="Chapman S."/>
            <person name="Gujja S."/>
            <person name="Saif S."/>
            <person name="Birren B."/>
        </authorList>
    </citation>
    <scope>NUCLEOTIDE SEQUENCE [LARGE SCALE GENOMIC DNA]</scope>
    <source>
        <strain evidence="2 3">ATCC 28783</strain>
    </source>
</reference>
<evidence type="ECO:0000313" key="3">
    <source>
        <dbReference type="Proteomes" id="UP000289152"/>
    </source>
</evidence>
<keyword evidence="3" id="KW-1185">Reference proteome</keyword>
<evidence type="ECO:0000256" key="1">
    <source>
        <dbReference type="SAM" id="MobiDB-lite"/>
    </source>
</evidence>
<proteinExistence type="predicted"/>
<feature type="region of interest" description="Disordered" evidence="1">
    <location>
        <begin position="152"/>
        <end position="188"/>
    </location>
</feature>
<accession>A0A4Q1BBS5</accession>
<dbReference type="Proteomes" id="UP000289152">
    <property type="component" value="Unassembled WGS sequence"/>
</dbReference>
<feature type="compositionally biased region" description="Acidic residues" evidence="1">
    <location>
        <begin position="247"/>
        <end position="263"/>
    </location>
</feature>
<evidence type="ECO:0000313" key="2">
    <source>
        <dbReference type="EMBL" id="RXK35206.1"/>
    </source>
</evidence>
<organism evidence="2 3">
    <name type="scientific">Tremella mesenterica</name>
    <name type="common">Jelly fungus</name>
    <dbReference type="NCBI Taxonomy" id="5217"/>
    <lineage>
        <taxon>Eukaryota</taxon>
        <taxon>Fungi</taxon>
        <taxon>Dikarya</taxon>
        <taxon>Basidiomycota</taxon>
        <taxon>Agaricomycotina</taxon>
        <taxon>Tremellomycetes</taxon>
        <taxon>Tremellales</taxon>
        <taxon>Tremellaceae</taxon>
        <taxon>Tremella</taxon>
    </lineage>
</organism>
<dbReference type="VEuPathDB" id="FungiDB:TREMEDRAFT_59963"/>
<name>A0A4Q1BBS5_TREME</name>
<gene>
    <name evidence="2" type="ORF">M231_07540</name>
</gene>
<feature type="compositionally biased region" description="Acidic residues" evidence="1">
    <location>
        <begin position="75"/>
        <end position="93"/>
    </location>
</feature>
<feature type="compositionally biased region" description="Acidic residues" evidence="1">
    <location>
        <begin position="157"/>
        <end position="169"/>
    </location>
</feature>
<comment type="caution">
    <text evidence="2">The sequence shown here is derived from an EMBL/GenBank/DDBJ whole genome shotgun (WGS) entry which is preliminary data.</text>
</comment>
<protein>
    <submittedName>
        <fullName evidence="2">Uncharacterized protein</fullName>
    </submittedName>
</protein>